<evidence type="ECO:0000256" key="4">
    <source>
        <dbReference type="ARBA" id="ARBA00023242"/>
    </source>
</evidence>
<dbReference type="InterPro" id="IPR009072">
    <property type="entry name" value="Histone-fold"/>
</dbReference>
<dbReference type="OrthoDB" id="20273at2759"/>
<dbReference type="Gene3D" id="1.10.20.10">
    <property type="entry name" value="Histone, subunit A"/>
    <property type="match status" value="1"/>
</dbReference>
<evidence type="ECO:0000256" key="6">
    <source>
        <dbReference type="ARBA" id="ARBA00040136"/>
    </source>
</evidence>
<evidence type="ECO:0000256" key="5">
    <source>
        <dbReference type="ARBA" id="ARBA00038392"/>
    </source>
</evidence>
<evidence type="ECO:0000313" key="8">
    <source>
        <dbReference type="EMBL" id="EGV62702.1"/>
    </source>
</evidence>
<dbReference type="eggNOG" id="KOG3901">
    <property type="taxonomic scope" value="Eukaryota"/>
</dbReference>
<evidence type="ECO:0000256" key="3">
    <source>
        <dbReference type="ARBA" id="ARBA00023163"/>
    </source>
</evidence>
<dbReference type="GeneID" id="18247841"/>
<dbReference type="STRING" id="590646.G3B9M4"/>
<comment type="similarity">
    <text evidence="5">Belongs to the TAF13 family.</text>
</comment>
<dbReference type="GO" id="GO:0005669">
    <property type="term" value="C:transcription factor TFIID complex"/>
    <property type="evidence" value="ECO:0007669"/>
    <property type="project" value="TreeGrafter"/>
</dbReference>
<dbReference type="EMBL" id="GL996527">
    <property type="protein sequence ID" value="EGV62702.1"/>
    <property type="molecule type" value="Genomic_DNA"/>
</dbReference>
<evidence type="ECO:0000256" key="7">
    <source>
        <dbReference type="SAM" id="MobiDB-lite"/>
    </source>
</evidence>
<dbReference type="Proteomes" id="UP000000707">
    <property type="component" value="Unassembled WGS sequence"/>
</dbReference>
<dbReference type="SUPFAM" id="SSF47113">
    <property type="entry name" value="Histone-fold"/>
    <property type="match status" value="1"/>
</dbReference>
<proteinExistence type="inferred from homology"/>
<accession>G3B9M4</accession>
<dbReference type="Pfam" id="PF02269">
    <property type="entry name" value="TFIID-18kDa"/>
    <property type="match status" value="1"/>
</dbReference>
<dbReference type="PANTHER" id="PTHR11380">
    <property type="entry name" value="TRANSCRIPTION INITIATION FACTOR TFIID/SUPT3-RELATED"/>
    <property type="match status" value="1"/>
</dbReference>
<evidence type="ECO:0000256" key="1">
    <source>
        <dbReference type="ARBA" id="ARBA00004123"/>
    </source>
</evidence>
<keyword evidence="9" id="KW-1185">Reference proteome</keyword>
<feature type="compositionally biased region" description="Acidic residues" evidence="7">
    <location>
        <begin position="113"/>
        <end position="125"/>
    </location>
</feature>
<name>G3B9M4_CANTC</name>
<reference evidence="8 9" key="1">
    <citation type="journal article" date="2011" name="Proc. Natl. Acad. Sci. U.S.A.">
        <title>Comparative genomics of xylose-fermenting fungi for enhanced biofuel production.</title>
        <authorList>
            <person name="Wohlbach D.J."/>
            <person name="Kuo A."/>
            <person name="Sato T.K."/>
            <person name="Potts K.M."/>
            <person name="Salamov A.A."/>
            <person name="LaButti K.M."/>
            <person name="Sun H."/>
            <person name="Clum A."/>
            <person name="Pangilinan J.L."/>
            <person name="Lindquist E.A."/>
            <person name="Lucas S."/>
            <person name="Lapidus A."/>
            <person name="Jin M."/>
            <person name="Gunawan C."/>
            <person name="Balan V."/>
            <person name="Dale B.E."/>
            <person name="Jeffries T.W."/>
            <person name="Zinkel R."/>
            <person name="Barry K.W."/>
            <person name="Grigoriev I.V."/>
            <person name="Gasch A.P."/>
        </authorList>
    </citation>
    <scope>NUCLEOTIDE SEQUENCE [LARGE SCALE GENOMIC DNA]</scope>
    <source>
        <strain evidence="8">ATCC 10573</strain>
        <strain evidence="9">ATCC 10573 / BCRC 21748 / CBS 615 / JCM 9827 / NBRC 10315 / NRRL Y-1498 / VKM Y-70</strain>
    </source>
</reference>
<feature type="region of interest" description="Disordered" evidence="7">
    <location>
        <begin position="107"/>
        <end position="150"/>
    </location>
</feature>
<sequence length="150" mass="17449">MSVNTSRKRRKQRLFSKDIEQLLYALGDGPYSMESTINALEDSLVEYLSDLSTATQIYARSKNRNRIKVDDLPFTLRNDPYKLSRLQYIVNQSQKIENAKKIFDEDDKKLADYGDEDDDEDDDDEQLSKPAEDEEPSGKKFKKSKKKGRQ</sequence>
<organism evidence="9">
    <name type="scientific">Candida tenuis (strain ATCC 10573 / BCRC 21748 / CBS 615 / JCM 9827 / NBRC 10315 / NRRL Y-1498 / VKM Y-70)</name>
    <name type="common">Yeast</name>
    <name type="synonym">Yamadazyma tenuis</name>
    <dbReference type="NCBI Taxonomy" id="590646"/>
    <lineage>
        <taxon>Eukaryota</taxon>
        <taxon>Fungi</taxon>
        <taxon>Dikarya</taxon>
        <taxon>Ascomycota</taxon>
        <taxon>Saccharomycotina</taxon>
        <taxon>Pichiomycetes</taxon>
        <taxon>Debaryomycetaceae</taxon>
        <taxon>Yamadazyma</taxon>
    </lineage>
</organism>
<keyword evidence="3" id="KW-0804">Transcription</keyword>
<evidence type="ECO:0000256" key="2">
    <source>
        <dbReference type="ARBA" id="ARBA00023015"/>
    </source>
</evidence>
<dbReference type="AlphaFoldDB" id="G3B9M4"/>
<dbReference type="GO" id="GO:0046982">
    <property type="term" value="F:protein heterodimerization activity"/>
    <property type="evidence" value="ECO:0007669"/>
    <property type="project" value="InterPro"/>
</dbReference>
<dbReference type="InterPro" id="IPR003195">
    <property type="entry name" value="TFIID_TAF13"/>
</dbReference>
<keyword evidence="4" id="KW-0539">Nucleus</keyword>
<dbReference type="PANTHER" id="PTHR11380:SF5">
    <property type="entry name" value="TRANSCRIPTION INITIATION FACTOR TFIID SUBUNIT 13"/>
    <property type="match status" value="1"/>
</dbReference>
<dbReference type="KEGG" id="cten:18247841"/>
<dbReference type="HOGENOM" id="CLU_076665_0_0_1"/>
<dbReference type="EMBL" id="GL996527">
    <property type="protein sequence ID" value="EGV62703.1"/>
    <property type="molecule type" value="Genomic_DNA"/>
</dbReference>
<dbReference type="RefSeq" id="XP_006688873.1">
    <property type="nucleotide sequence ID" value="XM_006688810.1"/>
</dbReference>
<dbReference type="GO" id="GO:0051123">
    <property type="term" value="P:RNA polymerase II preinitiation complex assembly"/>
    <property type="evidence" value="ECO:0007669"/>
    <property type="project" value="TreeGrafter"/>
</dbReference>
<comment type="subcellular location">
    <subcellularLocation>
        <location evidence="1">Nucleus</location>
    </subcellularLocation>
</comment>
<gene>
    <name evidence="8" type="ORF">CANTEDRAFT_115379</name>
</gene>
<feature type="compositionally biased region" description="Basic residues" evidence="7">
    <location>
        <begin position="139"/>
        <end position="150"/>
    </location>
</feature>
<keyword evidence="2" id="KW-0805">Transcription regulation</keyword>
<evidence type="ECO:0000313" key="9">
    <source>
        <dbReference type="Proteomes" id="UP000000707"/>
    </source>
</evidence>
<protein>
    <recommendedName>
        <fullName evidence="6">Transcription initiation factor TFIID subunit 13</fullName>
    </recommendedName>
</protein>